<protein>
    <submittedName>
        <fullName evidence="1">Uncharacterized protein</fullName>
    </submittedName>
</protein>
<gene>
    <name evidence="1" type="ORF">ANBU17_29720</name>
</gene>
<organism evidence="1 2">
    <name type="scientific">Anaerostipes butyraticus</name>
    <dbReference type="NCBI Taxonomy" id="645466"/>
    <lineage>
        <taxon>Bacteria</taxon>
        <taxon>Bacillati</taxon>
        <taxon>Bacillota</taxon>
        <taxon>Clostridia</taxon>
        <taxon>Lachnospirales</taxon>
        <taxon>Lachnospiraceae</taxon>
        <taxon>Anaerostipes</taxon>
    </lineage>
</organism>
<evidence type="ECO:0000313" key="2">
    <source>
        <dbReference type="Proteomes" id="UP000613208"/>
    </source>
</evidence>
<dbReference type="Proteomes" id="UP000613208">
    <property type="component" value="Unassembled WGS sequence"/>
</dbReference>
<reference evidence="1" key="1">
    <citation type="submission" date="2020-06" db="EMBL/GenBank/DDBJ databases">
        <title>Characterization of fructooligosaccharide metabolism and fructooligosaccharide-degrading enzymes in human commensal butyrate producers.</title>
        <authorList>
            <person name="Tanno H."/>
            <person name="Fujii T."/>
            <person name="Hirano K."/>
            <person name="Maeno S."/>
            <person name="Tonozuka T."/>
            <person name="Sakamoto M."/>
            <person name="Ohkuma M."/>
            <person name="Tochio T."/>
            <person name="Endo A."/>
        </authorList>
    </citation>
    <scope>NUCLEOTIDE SEQUENCE</scope>
    <source>
        <strain evidence="1">JCM 17466</strain>
    </source>
</reference>
<dbReference type="AlphaFoldDB" id="A0A916QBU7"/>
<name>A0A916QBU7_9FIRM</name>
<comment type="caution">
    <text evidence="1">The sequence shown here is derived from an EMBL/GenBank/DDBJ whole genome shotgun (WGS) entry which is preliminary data.</text>
</comment>
<dbReference type="RefSeq" id="WP_378171633.1">
    <property type="nucleotide sequence ID" value="NZ_JBHLSR010000012.1"/>
</dbReference>
<sequence>MVGINFCEVFHIYLPILQVMIGTGLRCGADRSYLEGRESEDSDCIRESSGD</sequence>
<keyword evidence="2" id="KW-1185">Reference proteome</keyword>
<accession>A0A916QBU7</accession>
<proteinExistence type="predicted"/>
<dbReference type="EMBL" id="BLYI01000070">
    <property type="protein sequence ID" value="GFO86625.1"/>
    <property type="molecule type" value="Genomic_DNA"/>
</dbReference>
<evidence type="ECO:0000313" key="1">
    <source>
        <dbReference type="EMBL" id="GFO86625.1"/>
    </source>
</evidence>